<keyword evidence="7" id="KW-0282">Flagellum</keyword>
<dbReference type="NCBIfam" id="NF009280">
    <property type="entry name" value="PRK12640.1"/>
    <property type="match status" value="1"/>
</dbReference>
<name>A0A3B0YUV4_9ZZZZ</name>
<gene>
    <name evidence="7" type="ORF">MNBD_GAMMA17-1552</name>
</gene>
<organism evidence="7">
    <name type="scientific">hydrothermal vent metagenome</name>
    <dbReference type="NCBI Taxonomy" id="652676"/>
    <lineage>
        <taxon>unclassified sequences</taxon>
        <taxon>metagenomes</taxon>
        <taxon>ecological metagenomes</taxon>
    </lineage>
</organism>
<dbReference type="InterPro" id="IPR020013">
    <property type="entry name" value="Flagellar_FlgE/F/G"/>
</dbReference>
<dbReference type="GO" id="GO:0071978">
    <property type="term" value="P:bacterial-type flagellum-dependent swarming motility"/>
    <property type="evidence" value="ECO:0007669"/>
    <property type="project" value="TreeGrafter"/>
</dbReference>
<dbReference type="Pfam" id="PF00460">
    <property type="entry name" value="Flg_bb_rod"/>
    <property type="match status" value="1"/>
</dbReference>
<dbReference type="PANTHER" id="PTHR30435">
    <property type="entry name" value="FLAGELLAR PROTEIN"/>
    <property type="match status" value="1"/>
</dbReference>
<dbReference type="InterPro" id="IPR012836">
    <property type="entry name" value="FlgF"/>
</dbReference>
<comment type="similarity">
    <text evidence="1">Belongs to the flagella basal body rod proteins family.</text>
</comment>
<dbReference type="AlphaFoldDB" id="A0A3B0YUV4"/>
<feature type="domain" description="Flagellar basal-body/hook protein C-terminal" evidence="5">
    <location>
        <begin position="199"/>
        <end position="243"/>
    </location>
</feature>
<accession>A0A3B0YUV4</accession>
<evidence type="ECO:0000259" key="6">
    <source>
        <dbReference type="Pfam" id="PF22692"/>
    </source>
</evidence>
<comment type="subunit">
    <text evidence="2">The basal body constitutes a major portion of the flagellar organelle and consists of five rings (E,L,P,S, and M) mounted on a central rod. The rod consists of about 26 subunits of FlgG in the distal portion, and FlgB, FlgC and FlgF are thought to build up the proximal portion of the rod with about 6 subunits each.</text>
</comment>
<evidence type="ECO:0000259" key="5">
    <source>
        <dbReference type="Pfam" id="PF06429"/>
    </source>
</evidence>
<evidence type="ECO:0000256" key="3">
    <source>
        <dbReference type="ARBA" id="ARBA00040228"/>
    </source>
</evidence>
<dbReference type="InterPro" id="IPR010930">
    <property type="entry name" value="Flg_bb/hook_C_dom"/>
</dbReference>
<evidence type="ECO:0000256" key="1">
    <source>
        <dbReference type="ARBA" id="ARBA00009677"/>
    </source>
</evidence>
<evidence type="ECO:0000259" key="4">
    <source>
        <dbReference type="Pfam" id="PF00460"/>
    </source>
</evidence>
<feature type="domain" description="Flagellar hook protein FlgE/F/G-like D1" evidence="6">
    <location>
        <begin position="81"/>
        <end position="147"/>
    </location>
</feature>
<dbReference type="PANTHER" id="PTHR30435:SF18">
    <property type="entry name" value="FLAGELLAR BASAL-BODY ROD PROTEIN FLGF"/>
    <property type="match status" value="1"/>
</dbReference>
<proteinExistence type="inferred from homology"/>
<feature type="domain" description="Flagellar basal body rod protein N-terminal" evidence="4">
    <location>
        <begin position="5"/>
        <end position="35"/>
    </location>
</feature>
<keyword evidence="7" id="KW-0966">Cell projection</keyword>
<dbReference type="Pfam" id="PF06429">
    <property type="entry name" value="Flg_bbr_C"/>
    <property type="match status" value="1"/>
</dbReference>
<dbReference type="NCBIfam" id="TIGR03506">
    <property type="entry name" value="FlgEFG_subfam"/>
    <property type="match status" value="1"/>
</dbReference>
<sequence>MDRMLYLAMSSASHTMKAQAVNANNLANVNTSGFRADLAAFQSVPLEGAGHDSRVYSVAKANGVNLSQGSMVTTGRELDVAINGDGWFAIQAKDGGEGFTRAGNFRITSSGQLETDRGQPVLGNSGLPIIIPPSEKIEIASDGTVSARPVGQAVSTLVVIDRVKMVNPDPATMQKGSDGVMKLNDGTTSIADAGVRLSSGMLESSNVNAIDAMVGMIALSRQFEMNVKMMKSAEDNDKASAQLLRMS</sequence>
<dbReference type="NCBIfam" id="TIGR02490">
    <property type="entry name" value="flgF"/>
    <property type="match status" value="1"/>
</dbReference>
<dbReference type="InterPro" id="IPR053967">
    <property type="entry name" value="LlgE_F_G-like_D1"/>
</dbReference>
<dbReference type="InterPro" id="IPR037925">
    <property type="entry name" value="FlgE/F/G-like"/>
</dbReference>
<evidence type="ECO:0000256" key="2">
    <source>
        <dbReference type="ARBA" id="ARBA00038560"/>
    </source>
</evidence>
<dbReference type="GO" id="GO:0030694">
    <property type="term" value="C:bacterial-type flagellum basal body, rod"/>
    <property type="evidence" value="ECO:0007669"/>
    <property type="project" value="InterPro"/>
</dbReference>
<dbReference type="SUPFAM" id="SSF117143">
    <property type="entry name" value="Flagellar hook protein flgE"/>
    <property type="match status" value="1"/>
</dbReference>
<protein>
    <recommendedName>
        <fullName evidence="3">Flagellar basal-body rod protein FlgF</fullName>
    </recommendedName>
</protein>
<dbReference type="Pfam" id="PF22692">
    <property type="entry name" value="LlgE_F_G_D1"/>
    <property type="match status" value="1"/>
</dbReference>
<dbReference type="EMBL" id="UOFQ01000006">
    <property type="protein sequence ID" value="VAW84745.1"/>
    <property type="molecule type" value="Genomic_DNA"/>
</dbReference>
<dbReference type="InterPro" id="IPR001444">
    <property type="entry name" value="Flag_bb_rod_N"/>
</dbReference>
<keyword evidence="7" id="KW-0969">Cilium</keyword>
<reference evidence="7" key="1">
    <citation type="submission" date="2018-06" db="EMBL/GenBank/DDBJ databases">
        <authorList>
            <person name="Zhirakovskaya E."/>
        </authorList>
    </citation>
    <scope>NUCLEOTIDE SEQUENCE</scope>
</reference>
<evidence type="ECO:0000313" key="7">
    <source>
        <dbReference type="EMBL" id="VAW84745.1"/>
    </source>
</evidence>